<name>A0ABP1AKF6_9BRYO</name>
<feature type="transmembrane region" description="Helical" evidence="1">
    <location>
        <begin position="70"/>
        <end position="91"/>
    </location>
</feature>
<evidence type="ECO:0000313" key="2">
    <source>
        <dbReference type="EMBL" id="CAK9863022.1"/>
    </source>
</evidence>
<dbReference type="Proteomes" id="UP001497522">
    <property type="component" value="Chromosome 13"/>
</dbReference>
<keyword evidence="1" id="KW-0812">Transmembrane</keyword>
<keyword evidence="3" id="KW-1185">Reference proteome</keyword>
<organism evidence="2 3">
    <name type="scientific">Sphagnum jensenii</name>
    <dbReference type="NCBI Taxonomy" id="128206"/>
    <lineage>
        <taxon>Eukaryota</taxon>
        <taxon>Viridiplantae</taxon>
        <taxon>Streptophyta</taxon>
        <taxon>Embryophyta</taxon>
        <taxon>Bryophyta</taxon>
        <taxon>Sphagnophytina</taxon>
        <taxon>Sphagnopsida</taxon>
        <taxon>Sphagnales</taxon>
        <taxon>Sphagnaceae</taxon>
        <taxon>Sphagnum</taxon>
    </lineage>
</organism>
<gene>
    <name evidence="2" type="ORF">CSSPJE1EN2_LOCUS6017</name>
</gene>
<sequence length="97" mass="9766">MPKQAEAPILVAEKTLAAIGFSGDAAAADHHSTVAAHPRSIVVVASQQQLVFPSSPTLSSSSSSSSSRSIAFVSLSAASLIFFPATIPAMLGPTAIC</sequence>
<keyword evidence="1" id="KW-1133">Transmembrane helix</keyword>
<evidence type="ECO:0000313" key="3">
    <source>
        <dbReference type="Proteomes" id="UP001497522"/>
    </source>
</evidence>
<dbReference type="EMBL" id="OZ023714">
    <property type="protein sequence ID" value="CAK9863022.1"/>
    <property type="molecule type" value="Genomic_DNA"/>
</dbReference>
<proteinExistence type="predicted"/>
<keyword evidence="1" id="KW-0472">Membrane</keyword>
<accession>A0ABP1AKF6</accession>
<reference evidence="2" key="1">
    <citation type="submission" date="2024-03" db="EMBL/GenBank/DDBJ databases">
        <authorList>
            <consortium name="ELIXIR-Norway"/>
            <consortium name="Elixir Norway"/>
        </authorList>
    </citation>
    <scope>NUCLEOTIDE SEQUENCE</scope>
</reference>
<evidence type="ECO:0000256" key="1">
    <source>
        <dbReference type="SAM" id="Phobius"/>
    </source>
</evidence>
<protein>
    <submittedName>
        <fullName evidence="2">Uncharacterized protein</fullName>
    </submittedName>
</protein>